<evidence type="ECO:0000259" key="9">
    <source>
        <dbReference type="PROSITE" id="PS50922"/>
    </source>
</evidence>
<sequence length="482" mass="55436">MSSSPAPVFSNGSPSGKNAVSTTALQQAPQHDGKAEHMTGSVYLQTNRNVILVRRPKNKDDGPMRSLARWFVNNQIGLSFNLIALLFLAHGMPRAREHTTKYFTLSYHNPESGEYGLGGKDGYLILFFIVLFTGLRAAAMEYILAPFARSWGISKRKDVTRFSEQAWLLVYYTVFWPLGMYIYRNSPSYLNLIELWTNWPNRELPGLLKGYILAQLAFWLQQLIVIHIEERRKDHWQMFSHHIVTSALIYASYRQGFVRVGNLILVLMDVVDIFLPIAKCLKYMGFNRLCDVAFALFMLSWMIARHVLYMLVCWSIWEHTPKVIKFGCYNNTEGQNPGPVSVSEKGFRIFFEPLWNNEAPICFNSMIKWYFLSMLLFLQGLTIMWFYMILRVAVKVIRGDGAEDSRSDDEADEVDEEDEFVYEEAQPLEEEVGADEIDLKNWERRMRAKRPAAATTATGVSLPGHSDRKELLGRIGCEKQVE</sequence>
<reference evidence="10" key="1">
    <citation type="journal article" date="2023" name="Mol. Phylogenet. Evol.">
        <title>Genome-scale phylogeny and comparative genomics of the fungal order Sordariales.</title>
        <authorList>
            <person name="Hensen N."/>
            <person name="Bonometti L."/>
            <person name="Westerberg I."/>
            <person name="Brannstrom I.O."/>
            <person name="Guillou S."/>
            <person name="Cros-Aarteil S."/>
            <person name="Calhoun S."/>
            <person name="Haridas S."/>
            <person name="Kuo A."/>
            <person name="Mondo S."/>
            <person name="Pangilinan J."/>
            <person name="Riley R."/>
            <person name="LaButti K."/>
            <person name="Andreopoulos B."/>
            <person name="Lipzen A."/>
            <person name="Chen C."/>
            <person name="Yan M."/>
            <person name="Daum C."/>
            <person name="Ng V."/>
            <person name="Clum A."/>
            <person name="Steindorff A."/>
            <person name="Ohm R.A."/>
            <person name="Martin F."/>
            <person name="Silar P."/>
            <person name="Natvig D.O."/>
            <person name="Lalanne C."/>
            <person name="Gautier V."/>
            <person name="Ament-Velasquez S.L."/>
            <person name="Kruys A."/>
            <person name="Hutchinson M.I."/>
            <person name="Powell A.J."/>
            <person name="Barry K."/>
            <person name="Miller A.N."/>
            <person name="Grigoriev I.V."/>
            <person name="Debuchy R."/>
            <person name="Gladieux P."/>
            <person name="Hiltunen Thoren M."/>
            <person name="Johannesson H."/>
        </authorList>
    </citation>
    <scope>NUCLEOTIDE SEQUENCE</scope>
    <source>
        <strain evidence="10">PSN324</strain>
    </source>
</reference>
<evidence type="ECO:0000256" key="7">
    <source>
        <dbReference type="SAM" id="MobiDB-lite"/>
    </source>
</evidence>
<accession>A0AAV9HKC7</accession>
<feature type="region of interest" description="Disordered" evidence="7">
    <location>
        <begin position="1"/>
        <end position="39"/>
    </location>
</feature>
<dbReference type="PROSITE" id="PS50922">
    <property type="entry name" value="TLC"/>
    <property type="match status" value="1"/>
</dbReference>
<reference evidence="10" key="2">
    <citation type="submission" date="2023-06" db="EMBL/GenBank/DDBJ databases">
        <authorList>
            <consortium name="Lawrence Berkeley National Laboratory"/>
            <person name="Mondo S.J."/>
            <person name="Hensen N."/>
            <person name="Bonometti L."/>
            <person name="Westerberg I."/>
            <person name="Brannstrom I.O."/>
            <person name="Guillou S."/>
            <person name="Cros-Aarteil S."/>
            <person name="Calhoun S."/>
            <person name="Haridas S."/>
            <person name="Kuo A."/>
            <person name="Pangilinan J."/>
            <person name="Riley R."/>
            <person name="Labutti K."/>
            <person name="Andreopoulos B."/>
            <person name="Lipzen A."/>
            <person name="Chen C."/>
            <person name="Yanf M."/>
            <person name="Daum C."/>
            <person name="Ng V."/>
            <person name="Clum A."/>
            <person name="Steindorff A."/>
            <person name="Ohm R."/>
            <person name="Martin F."/>
            <person name="Silar P."/>
            <person name="Natvig D."/>
            <person name="Lalanne C."/>
            <person name="Gautier V."/>
            <person name="Ament-Velasquez S.L."/>
            <person name="Kruys A."/>
            <person name="Hutchinson M.I."/>
            <person name="Powell A.J."/>
            <person name="Barry K."/>
            <person name="Miller A.N."/>
            <person name="Grigoriev I.V."/>
            <person name="Debuchy R."/>
            <person name="Gladieux P."/>
            <person name="Thoren M.H."/>
            <person name="Johannesson H."/>
        </authorList>
    </citation>
    <scope>NUCLEOTIDE SEQUENCE</scope>
    <source>
        <strain evidence="10">PSN324</strain>
    </source>
</reference>
<dbReference type="SMART" id="SM00724">
    <property type="entry name" value="TLC"/>
    <property type="match status" value="1"/>
</dbReference>
<comment type="subcellular location">
    <subcellularLocation>
        <location evidence="1">Membrane</location>
        <topology evidence="1">Multi-pass membrane protein</topology>
    </subcellularLocation>
</comment>
<dbReference type="GO" id="GO:0046513">
    <property type="term" value="P:ceramide biosynthetic process"/>
    <property type="evidence" value="ECO:0007669"/>
    <property type="project" value="InterPro"/>
</dbReference>
<feature type="transmembrane region" description="Helical" evidence="8">
    <location>
        <begin position="369"/>
        <end position="390"/>
    </location>
</feature>
<feature type="compositionally biased region" description="Polar residues" evidence="7">
    <location>
        <begin position="1"/>
        <end position="29"/>
    </location>
</feature>
<evidence type="ECO:0000256" key="3">
    <source>
        <dbReference type="ARBA" id="ARBA00022692"/>
    </source>
</evidence>
<dbReference type="PANTHER" id="PTHR12560:SF0">
    <property type="entry name" value="LD18904P"/>
    <property type="match status" value="1"/>
</dbReference>
<keyword evidence="3 6" id="KW-0812">Transmembrane</keyword>
<dbReference type="AlphaFoldDB" id="A0AAV9HKC7"/>
<feature type="domain" description="TLC" evidence="9">
    <location>
        <begin position="157"/>
        <end position="398"/>
    </location>
</feature>
<feature type="transmembrane region" description="Helical" evidence="8">
    <location>
        <begin position="67"/>
        <end position="89"/>
    </location>
</feature>
<evidence type="ECO:0000256" key="6">
    <source>
        <dbReference type="PROSITE-ProRule" id="PRU00205"/>
    </source>
</evidence>
<gene>
    <name evidence="10" type="ORF">QBC42DRAFT_270642</name>
</gene>
<evidence type="ECO:0000313" key="11">
    <source>
        <dbReference type="Proteomes" id="UP001321749"/>
    </source>
</evidence>
<dbReference type="InterPro" id="IPR016439">
    <property type="entry name" value="Lag1/Lac1-like"/>
</dbReference>
<dbReference type="PANTHER" id="PTHR12560">
    <property type="entry name" value="LONGEVITY ASSURANCE FACTOR 1 LAG1"/>
    <property type="match status" value="1"/>
</dbReference>
<comment type="similarity">
    <text evidence="2">Belongs to the sphingosine N-acyltransferase family.</text>
</comment>
<dbReference type="EMBL" id="MU864995">
    <property type="protein sequence ID" value="KAK4461246.1"/>
    <property type="molecule type" value="Genomic_DNA"/>
</dbReference>
<evidence type="ECO:0000256" key="4">
    <source>
        <dbReference type="ARBA" id="ARBA00022989"/>
    </source>
</evidence>
<dbReference type="Pfam" id="PF03798">
    <property type="entry name" value="TRAM_LAG1_CLN8"/>
    <property type="match status" value="1"/>
</dbReference>
<proteinExistence type="inferred from homology"/>
<evidence type="ECO:0000256" key="1">
    <source>
        <dbReference type="ARBA" id="ARBA00004141"/>
    </source>
</evidence>
<feature type="transmembrane region" description="Helical" evidence="8">
    <location>
        <begin position="204"/>
        <end position="226"/>
    </location>
</feature>
<keyword evidence="5 6" id="KW-0472">Membrane</keyword>
<dbReference type="InterPro" id="IPR006634">
    <property type="entry name" value="TLC-dom"/>
</dbReference>
<feature type="transmembrane region" description="Helical" evidence="8">
    <location>
        <begin position="123"/>
        <end position="145"/>
    </location>
</feature>
<evidence type="ECO:0000256" key="5">
    <source>
        <dbReference type="ARBA" id="ARBA00023136"/>
    </source>
</evidence>
<organism evidence="10 11">
    <name type="scientific">Cladorrhinum samala</name>
    <dbReference type="NCBI Taxonomy" id="585594"/>
    <lineage>
        <taxon>Eukaryota</taxon>
        <taxon>Fungi</taxon>
        <taxon>Dikarya</taxon>
        <taxon>Ascomycota</taxon>
        <taxon>Pezizomycotina</taxon>
        <taxon>Sordariomycetes</taxon>
        <taxon>Sordariomycetidae</taxon>
        <taxon>Sordariales</taxon>
        <taxon>Podosporaceae</taxon>
        <taxon>Cladorrhinum</taxon>
    </lineage>
</organism>
<dbReference type="Proteomes" id="UP001321749">
    <property type="component" value="Unassembled WGS sequence"/>
</dbReference>
<evidence type="ECO:0000256" key="8">
    <source>
        <dbReference type="SAM" id="Phobius"/>
    </source>
</evidence>
<evidence type="ECO:0000256" key="2">
    <source>
        <dbReference type="ARBA" id="ARBA00009808"/>
    </source>
</evidence>
<feature type="transmembrane region" description="Helical" evidence="8">
    <location>
        <begin position="293"/>
        <end position="317"/>
    </location>
</feature>
<evidence type="ECO:0000313" key="10">
    <source>
        <dbReference type="EMBL" id="KAK4461246.1"/>
    </source>
</evidence>
<name>A0AAV9HKC7_9PEZI</name>
<feature type="transmembrane region" description="Helical" evidence="8">
    <location>
        <begin position="263"/>
        <end position="281"/>
    </location>
</feature>
<protein>
    <submittedName>
        <fullName evidence="10">Sphingosine N-acyltransferase</fullName>
    </submittedName>
</protein>
<dbReference type="GO" id="GO:0016020">
    <property type="term" value="C:membrane"/>
    <property type="evidence" value="ECO:0007669"/>
    <property type="project" value="UniProtKB-SubCell"/>
</dbReference>
<keyword evidence="11" id="KW-1185">Reference proteome</keyword>
<keyword evidence="4 8" id="KW-1133">Transmembrane helix</keyword>
<comment type="caution">
    <text evidence="10">The sequence shown here is derived from an EMBL/GenBank/DDBJ whole genome shotgun (WGS) entry which is preliminary data.</text>
</comment>
<feature type="transmembrane region" description="Helical" evidence="8">
    <location>
        <begin position="166"/>
        <end position="184"/>
    </location>
</feature>
<dbReference type="GO" id="GO:0050291">
    <property type="term" value="F:sphingosine N-acyltransferase activity"/>
    <property type="evidence" value="ECO:0007669"/>
    <property type="project" value="InterPro"/>
</dbReference>